<accession>A0A8J3F5D9</accession>
<evidence type="ECO:0000256" key="5">
    <source>
        <dbReference type="ARBA" id="ARBA00022692"/>
    </source>
</evidence>
<evidence type="ECO:0000256" key="7">
    <source>
        <dbReference type="ARBA" id="ARBA00022801"/>
    </source>
</evidence>
<gene>
    <name evidence="14" type="ORF">GCM10011430_11330</name>
</gene>
<comment type="subcellular location">
    <subcellularLocation>
        <location evidence="2">Cell membrane</location>
        <topology evidence="2">Multi-pass membrane protein</topology>
    </subcellularLocation>
</comment>
<proteinExistence type="predicted"/>
<name>A0A8J3F5D9_9BURK</name>
<dbReference type="CDD" id="cd07328">
    <property type="entry name" value="M48_Ste24p_like"/>
    <property type="match status" value="1"/>
</dbReference>
<evidence type="ECO:0000259" key="13">
    <source>
        <dbReference type="Pfam" id="PF01435"/>
    </source>
</evidence>
<evidence type="ECO:0000256" key="4">
    <source>
        <dbReference type="ARBA" id="ARBA00022670"/>
    </source>
</evidence>
<protein>
    <recommendedName>
        <fullName evidence="13">Peptidase M48 domain-containing protein</fullName>
    </recommendedName>
</protein>
<evidence type="ECO:0000256" key="6">
    <source>
        <dbReference type="ARBA" id="ARBA00022723"/>
    </source>
</evidence>
<dbReference type="PANTHER" id="PTHR43221:SF1">
    <property type="entry name" value="PROTEASE HTPX"/>
    <property type="match status" value="1"/>
</dbReference>
<keyword evidence="8" id="KW-0862">Zinc</keyword>
<evidence type="ECO:0000256" key="8">
    <source>
        <dbReference type="ARBA" id="ARBA00022833"/>
    </source>
</evidence>
<dbReference type="InterPro" id="IPR001915">
    <property type="entry name" value="Peptidase_M48"/>
</dbReference>
<dbReference type="Proteomes" id="UP000627205">
    <property type="component" value="Unassembled WGS sequence"/>
</dbReference>
<dbReference type="GO" id="GO:0006508">
    <property type="term" value="P:proteolysis"/>
    <property type="evidence" value="ECO:0007669"/>
    <property type="project" value="UniProtKB-KW"/>
</dbReference>
<keyword evidence="6" id="KW-0479">Metal-binding</keyword>
<dbReference type="RefSeq" id="WP_188420068.1">
    <property type="nucleotide sequence ID" value="NZ_BMDP01000002.1"/>
</dbReference>
<sequence length="509" mass="58096">MDDRAYTHLVRRLEVESTINPASFRAKVFLISVSAYIALFSTLLCIALLLYFAFGFVQSHRSHSPSRIAGIVFLAMAALPIFFIALRACFLRLTPPQGVAVTRKDAPKLFEVLDKIRAKLQGPPIHHVLIDETYNAAISQVPRFGLFGGHTNYLILGFPFLLGGAPKELVATIAHEYGHLRGNHGKFGSWVYRQRLIFRALDDHVRYASEDSLLDSMFNKALRYFMPRYYAYTFVLSRQDEYEADRAAAQLVGARAMVDGLVRCTLLGRWIHHEFWPRLYRQADMAARPAFLPYQAMRTAFKASHEQWATKENLQAAWMEKSGLLDTHPALRDRVEATGESATLPPPVAMTAAEALLGPALVKELTERFDRQWWKAEKTDWEARCKYATRSRARLKELSAKPLTDVPLQDLQEYALLTAEFDSPQAAKPILEHLLKKDGGPFPRPAFIYGRILIDEDNRRGLDYLESAAVNDRDAIEDVAYIGFYYLLRKESEYSAQQWWNKITALWED</sequence>
<dbReference type="PANTHER" id="PTHR43221">
    <property type="entry name" value="PROTEASE HTPX"/>
    <property type="match status" value="1"/>
</dbReference>
<dbReference type="InterPro" id="IPR050083">
    <property type="entry name" value="HtpX_protease"/>
</dbReference>
<comment type="cofactor">
    <cofactor evidence="1">
        <name>Zn(2+)</name>
        <dbReference type="ChEBI" id="CHEBI:29105"/>
    </cofactor>
</comment>
<evidence type="ECO:0000256" key="1">
    <source>
        <dbReference type="ARBA" id="ARBA00001947"/>
    </source>
</evidence>
<organism evidence="14 15">
    <name type="scientific">Oxalicibacterium solurbis</name>
    <dbReference type="NCBI Taxonomy" id="69280"/>
    <lineage>
        <taxon>Bacteria</taxon>
        <taxon>Pseudomonadati</taxon>
        <taxon>Pseudomonadota</taxon>
        <taxon>Betaproteobacteria</taxon>
        <taxon>Burkholderiales</taxon>
        <taxon>Oxalobacteraceae</taxon>
        <taxon>Oxalicibacterium</taxon>
    </lineage>
</organism>
<dbReference type="EMBL" id="BMDP01000002">
    <property type="protein sequence ID" value="GGI53959.1"/>
    <property type="molecule type" value="Genomic_DNA"/>
</dbReference>
<keyword evidence="9 12" id="KW-1133">Transmembrane helix</keyword>
<keyword evidence="11 12" id="KW-0472">Membrane</keyword>
<dbReference type="GO" id="GO:0046872">
    <property type="term" value="F:metal ion binding"/>
    <property type="evidence" value="ECO:0007669"/>
    <property type="project" value="UniProtKB-KW"/>
</dbReference>
<evidence type="ECO:0000256" key="3">
    <source>
        <dbReference type="ARBA" id="ARBA00022475"/>
    </source>
</evidence>
<comment type="caution">
    <text evidence="14">The sequence shown here is derived from an EMBL/GenBank/DDBJ whole genome shotgun (WGS) entry which is preliminary data.</text>
</comment>
<dbReference type="Pfam" id="PF01435">
    <property type="entry name" value="Peptidase_M48"/>
    <property type="match status" value="1"/>
</dbReference>
<keyword evidence="15" id="KW-1185">Reference proteome</keyword>
<dbReference type="GO" id="GO:0005886">
    <property type="term" value="C:plasma membrane"/>
    <property type="evidence" value="ECO:0007669"/>
    <property type="project" value="UniProtKB-SubCell"/>
</dbReference>
<keyword evidence="5 12" id="KW-0812">Transmembrane</keyword>
<keyword evidence="10" id="KW-0482">Metalloprotease</keyword>
<keyword evidence="3" id="KW-1003">Cell membrane</keyword>
<evidence type="ECO:0000256" key="10">
    <source>
        <dbReference type="ARBA" id="ARBA00023049"/>
    </source>
</evidence>
<evidence type="ECO:0000313" key="15">
    <source>
        <dbReference type="Proteomes" id="UP000627205"/>
    </source>
</evidence>
<evidence type="ECO:0000256" key="12">
    <source>
        <dbReference type="SAM" id="Phobius"/>
    </source>
</evidence>
<dbReference type="AlphaFoldDB" id="A0A8J3F5D9"/>
<evidence type="ECO:0000313" key="14">
    <source>
        <dbReference type="EMBL" id="GGI53959.1"/>
    </source>
</evidence>
<feature type="transmembrane region" description="Helical" evidence="12">
    <location>
        <begin position="68"/>
        <end position="86"/>
    </location>
</feature>
<dbReference type="GO" id="GO:0004222">
    <property type="term" value="F:metalloendopeptidase activity"/>
    <property type="evidence" value="ECO:0007669"/>
    <property type="project" value="InterPro"/>
</dbReference>
<feature type="transmembrane region" description="Helical" evidence="12">
    <location>
        <begin position="28"/>
        <end position="56"/>
    </location>
</feature>
<evidence type="ECO:0000256" key="9">
    <source>
        <dbReference type="ARBA" id="ARBA00022989"/>
    </source>
</evidence>
<feature type="domain" description="Peptidase M48" evidence="13">
    <location>
        <begin position="166"/>
        <end position="337"/>
    </location>
</feature>
<keyword evidence="4" id="KW-0645">Protease</keyword>
<reference evidence="14" key="2">
    <citation type="submission" date="2020-09" db="EMBL/GenBank/DDBJ databases">
        <authorList>
            <person name="Sun Q."/>
            <person name="Sedlacek I."/>
        </authorList>
    </citation>
    <scope>NUCLEOTIDE SEQUENCE</scope>
    <source>
        <strain evidence="14">CCM 7664</strain>
    </source>
</reference>
<evidence type="ECO:0000256" key="11">
    <source>
        <dbReference type="ARBA" id="ARBA00023136"/>
    </source>
</evidence>
<keyword evidence="7" id="KW-0378">Hydrolase</keyword>
<reference evidence="14" key="1">
    <citation type="journal article" date="2014" name="Int. J. Syst. Evol. Microbiol.">
        <title>Complete genome sequence of Corynebacterium casei LMG S-19264T (=DSM 44701T), isolated from a smear-ripened cheese.</title>
        <authorList>
            <consortium name="US DOE Joint Genome Institute (JGI-PGF)"/>
            <person name="Walter F."/>
            <person name="Albersmeier A."/>
            <person name="Kalinowski J."/>
            <person name="Ruckert C."/>
        </authorList>
    </citation>
    <scope>NUCLEOTIDE SEQUENCE</scope>
    <source>
        <strain evidence="14">CCM 7664</strain>
    </source>
</reference>
<evidence type="ECO:0000256" key="2">
    <source>
        <dbReference type="ARBA" id="ARBA00004651"/>
    </source>
</evidence>